<dbReference type="InterPro" id="IPR038577">
    <property type="entry name" value="GT10-like_C_sf"/>
</dbReference>
<evidence type="ECO:0000256" key="24">
    <source>
        <dbReference type="RuleBase" id="RU003832"/>
    </source>
</evidence>
<evidence type="ECO:0000256" key="12">
    <source>
        <dbReference type="ARBA" id="ARBA00023136"/>
    </source>
</evidence>
<comment type="catalytic activity">
    <reaction evidence="18">
        <text>alpha-N-glycoloylneuraminosyl-(2-&gt;3)-beta-D-galactosyl-(1-&gt;4)-N-acetyl-beta-D-glucosaminyl-(1-&gt;3)-beta-D-galactosyl-(1-&gt;4)-N-acetyl-beta-D-glucosaminyl-(1-&gt;3)-beta-D-galactosyl-(1-&gt;4)-beta-D-glucosyl-(1&lt;-&gt;1')-ceramide + GDP-beta-L-fucose = alpha-N-glycoloylneuraminosyl-(2-&gt;3)-beta-D-galactosyl-(1-&gt;4)-N-acetyl-beta-D-glucosaminyl-(1-&gt;3)-beta-D-galactosyl-(1-&gt;4)-[alpha-L-fucosyl-(1-&gt;3)]-N-acetyl-beta-D-glucosaminyl-(1-&gt;3)-beta-D-galactosyl-(1-&gt;4)-beta-D-glucosyl-(1&lt;-&gt;1')-ceramide + GDP + H(+)</text>
        <dbReference type="Rhea" id="RHEA:48388"/>
        <dbReference type="ChEBI" id="CHEBI:15378"/>
        <dbReference type="ChEBI" id="CHEBI:57273"/>
        <dbReference type="ChEBI" id="CHEBI:58189"/>
        <dbReference type="ChEBI" id="CHEBI:90383"/>
        <dbReference type="ChEBI" id="CHEBI:90384"/>
    </reaction>
    <physiologicalReaction direction="left-to-right" evidence="18">
        <dbReference type="Rhea" id="RHEA:48389"/>
    </physiologicalReaction>
</comment>
<keyword evidence="8" id="KW-0735">Signal-anchor</keyword>
<comment type="subunit">
    <text evidence="4">Homodimer.</text>
</comment>
<comment type="catalytic activity">
    <reaction evidence="22">
        <text>beta-D-Gal-(1-&gt;4)-beta-D-GlcNAc-(1-&gt;3)-beta-D-Gal-(1-&gt;4)-D-Glc + GDP-beta-L-fucose = beta-D-Gal-(1-&gt;4)-[alpha-L-Fuc-(1-&gt;3)]-beta-D-GlcNAc-(1-&gt;3)-beta-D-Gal-(1-&gt;4)-D-Glc + GDP + H(+)</text>
        <dbReference type="Rhea" id="RHEA:77187"/>
        <dbReference type="ChEBI" id="CHEBI:15378"/>
        <dbReference type="ChEBI" id="CHEBI:57273"/>
        <dbReference type="ChEBI" id="CHEBI:58189"/>
        <dbReference type="ChEBI" id="CHEBI:60239"/>
        <dbReference type="ChEBI" id="CHEBI:61352"/>
    </reaction>
    <physiologicalReaction direction="left-to-right" evidence="22">
        <dbReference type="Rhea" id="RHEA:77188"/>
    </physiologicalReaction>
</comment>
<dbReference type="InParanoid" id="A0A6J2WPS9"/>
<evidence type="ECO:0000259" key="26">
    <source>
        <dbReference type="Pfam" id="PF17039"/>
    </source>
</evidence>
<evidence type="ECO:0000256" key="8">
    <source>
        <dbReference type="ARBA" id="ARBA00022968"/>
    </source>
</evidence>
<dbReference type="GO" id="GO:0017083">
    <property type="term" value="F:4-galactosyl-N-acetylglucosaminide 3-alpha-L-fucosyltransferase activity"/>
    <property type="evidence" value="ECO:0007669"/>
    <property type="project" value="UniProtKB-EC"/>
</dbReference>
<evidence type="ECO:0000256" key="15">
    <source>
        <dbReference type="ARBA" id="ARBA00029329"/>
    </source>
</evidence>
<keyword evidence="7 24" id="KW-0812">Transmembrane</keyword>
<comment type="catalytic activity">
    <reaction evidence="19">
        <text>an N-acetyl-alpha-neuraminyl-(2-&gt;3)-beta-D-galactosyl-(1-&gt;4)-N-acetyl-beta-D-glucosaminyl derivative + GDP-beta-L-fucose = an alpha-Neu5Ac-(2-&gt;3)-beta-D-Gal-(1-&gt;4)-[alpha-L-Fuc-(1-&gt;3)]-beta-D-GlcNAc derivative + GDP + H(+)</text>
        <dbReference type="Rhea" id="RHEA:56076"/>
        <dbReference type="ChEBI" id="CHEBI:15378"/>
        <dbReference type="ChEBI" id="CHEBI:57273"/>
        <dbReference type="ChEBI" id="CHEBI:58189"/>
        <dbReference type="ChEBI" id="CHEBI:136545"/>
        <dbReference type="ChEBI" id="CHEBI:139509"/>
    </reaction>
    <physiologicalReaction direction="left-to-right" evidence="19">
        <dbReference type="Rhea" id="RHEA:56077"/>
    </physiologicalReaction>
</comment>
<dbReference type="RefSeq" id="XP_030645572.1">
    <property type="nucleotide sequence ID" value="XM_030789712.1"/>
</dbReference>
<reference evidence="28" key="1">
    <citation type="submission" date="2025-08" db="UniProtKB">
        <authorList>
            <consortium name="RefSeq"/>
        </authorList>
    </citation>
    <scope>IDENTIFICATION</scope>
</reference>
<evidence type="ECO:0000256" key="21">
    <source>
        <dbReference type="ARBA" id="ARBA00037848"/>
    </source>
</evidence>
<proteinExistence type="inferred from homology"/>
<evidence type="ECO:0000256" key="17">
    <source>
        <dbReference type="ARBA" id="ARBA00036234"/>
    </source>
</evidence>
<keyword evidence="9" id="KW-1133">Transmembrane helix</keyword>
<evidence type="ECO:0000256" key="1">
    <source>
        <dbReference type="ARBA" id="ARBA00004922"/>
    </source>
</evidence>
<keyword evidence="5 24" id="KW-0328">Glycosyltransferase</keyword>
<comment type="catalytic activity">
    <reaction evidence="17">
        <text>an alpha-Neu5Ac-(2-&gt;3)-beta-D-Gal-(1-&gt;4)-beta-D-GlcNAc-(1-&gt;3)-beta-D-Gal-(1-&gt;4)-beta-D-GlcNAc derivative + GDP-beta-L-fucose = an alpha-Neu5Ac-(2-&gt;3)-beta-D-Gal-(1-&gt;4)-beta-D-GlcNAc-(1-&gt;3)-beta-D-Gal-(1-&gt;4)-[alpha-L-Fuc-(1-&gt;3)]-beta-D-GlcNAc derivative + GDP + H(+)</text>
        <dbReference type="Rhea" id="RHEA:68044"/>
        <dbReference type="ChEBI" id="CHEBI:15378"/>
        <dbReference type="ChEBI" id="CHEBI:57273"/>
        <dbReference type="ChEBI" id="CHEBI:58189"/>
        <dbReference type="ChEBI" id="CHEBI:145343"/>
        <dbReference type="ChEBI" id="CHEBI:176900"/>
    </reaction>
    <physiologicalReaction direction="left-to-right" evidence="17">
        <dbReference type="Rhea" id="RHEA:68045"/>
    </physiologicalReaction>
</comment>
<protein>
    <recommendedName>
        <fullName evidence="24">Fucosyltransferase</fullName>
        <ecNumber evidence="24">2.4.1.-</ecNumber>
    </recommendedName>
</protein>
<comment type="subcellular location">
    <subcellularLocation>
        <location evidence="24">Golgi apparatus</location>
        <location evidence="24">Golgi stack membrane</location>
        <topology evidence="24">Single-pass type II membrane protein</topology>
    </subcellularLocation>
    <subcellularLocation>
        <location evidence="21">Golgi apparatus</location>
        <location evidence="21">trans-Golgi network membrane</location>
        <topology evidence="21">Single-pass type II membrane protein</topology>
    </subcellularLocation>
</comment>
<keyword evidence="12" id="KW-0472">Membrane</keyword>
<comment type="similarity">
    <text evidence="3 24">Belongs to the glycosyltransferase 10 family.</text>
</comment>
<keyword evidence="6 24" id="KW-0808">Transferase</keyword>
<dbReference type="AlphaFoldDB" id="A0A6J2WPS9"/>
<dbReference type="PANTHER" id="PTHR11929:SF10">
    <property type="entry name" value="4-GALACTOSYL-N-ACETYLGLUCOSAMINIDE 3-ALPHA-L-FUCOSYLTRANSFERASE 9"/>
    <property type="match status" value="1"/>
</dbReference>
<evidence type="ECO:0000256" key="20">
    <source>
        <dbReference type="ARBA" id="ARBA00036757"/>
    </source>
</evidence>
<evidence type="ECO:0000256" key="9">
    <source>
        <dbReference type="ARBA" id="ARBA00022989"/>
    </source>
</evidence>
<evidence type="ECO:0000256" key="5">
    <source>
        <dbReference type="ARBA" id="ARBA00022676"/>
    </source>
</evidence>
<comment type="pathway">
    <text evidence="2">Glycolipid biosynthesis.</text>
</comment>
<dbReference type="Pfam" id="PF17039">
    <property type="entry name" value="Glyco_tran_10_N"/>
    <property type="match status" value="1"/>
</dbReference>
<keyword evidence="13" id="KW-1015">Disulfide bond</keyword>
<evidence type="ECO:0000256" key="2">
    <source>
        <dbReference type="ARBA" id="ARBA00004934"/>
    </source>
</evidence>
<keyword evidence="27" id="KW-1185">Reference proteome</keyword>
<dbReference type="InterPro" id="IPR055270">
    <property type="entry name" value="Glyco_tran_10_C"/>
</dbReference>
<dbReference type="FunFam" id="3.40.50.11660:FF:000001">
    <property type="entry name" value="alpha-(1,3)-fucosyltransferase 9"/>
    <property type="match status" value="1"/>
</dbReference>
<evidence type="ECO:0000256" key="11">
    <source>
        <dbReference type="ARBA" id="ARBA00023098"/>
    </source>
</evidence>
<evidence type="ECO:0000256" key="18">
    <source>
        <dbReference type="ARBA" id="ARBA00036295"/>
    </source>
</evidence>
<comment type="pathway">
    <text evidence="1">Protein modification; protein glycosylation.</text>
</comment>
<evidence type="ECO:0000256" key="22">
    <source>
        <dbReference type="ARBA" id="ARBA00043828"/>
    </source>
</evidence>
<organism evidence="27 28">
    <name type="scientific">Chanos chanos</name>
    <name type="common">Milkfish</name>
    <name type="synonym">Mugil chanos</name>
    <dbReference type="NCBI Taxonomy" id="29144"/>
    <lineage>
        <taxon>Eukaryota</taxon>
        <taxon>Metazoa</taxon>
        <taxon>Chordata</taxon>
        <taxon>Craniata</taxon>
        <taxon>Vertebrata</taxon>
        <taxon>Euteleostomi</taxon>
        <taxon>Actinopterygii</taxon>
        <taxon>Neopterygii</taxon>
        <taxon>Teleostei</taxon>
        <taxon>Ostariophysi</taxon>
        <taxon>Gonorynchiformes</taxon>
        <taxon>Chanidae</taxon>
        <taxon>Chanos</taxon>
    </lineage>
</organism>
<sequence length="310" mass="36850">MPSPLRPEPEDTMVLIWLWPFNTAFELDACQSLYNINGCYLTSDRQLYSKADAVLIHHRDIFWDLSNLPQLPRPPRQKWIWLNSESPSNSPLIPGLENLFNLSVTYRKDSDISVPYGSIIATDQTLEEFVPPVKKRLVCWIVSNWNPVHRRVQLYEDLQQHIRINTFGDHFNRHVSKQGYKNIVSSCKFYLSFENSEYKDYITEKLYNVLQLGTVPVVSGPSRQNYENFVPKDAFIHVNDFKSMKDLANYLLFLDLNDDMYRKYFSWRRNFEAKLSYFPVEHACYACDYVRRNKQYQTLTNLYEWYWGKS</sequence>
<dbReference type="UniPathway" id="UPA00378"/>
<dbReference type="GO" id="GO:0032580">
    <property type="term" value="C:Golgi cisterna membrane"/>
    <property type="evidence" value="ECO:0007669"/>
    <property type="project" value="UniProtKB-SubCell"/>
</dbReference>
<dbReference type="PANTHER" id="PTHR11929">
    <property type="entry name" value="ALPHA- 1,3 -FUCOSYLTRANSFERASE"/>
    <property type="match status" value="1"/>
</dbReference>
<dbReference type="GeneID" id="115826032"/>
<comment type="catalytic activity">
    <reaction evidence="16">
        <text>alpha-D-galactosyl-(1-&gt;3)-beta-D-galactosyl-(1-&gt;4)-N-acetyl-beta-D-glucosaminyl-(1-&gt;3)-beta-D-galactosyl-(1-&gt;4)-beta-D-glucosyl-(1&lt;-&gt;1')-ceramide + GDP-beta-L-fucose = a neolactoside IV(3)-alpha-Gal,III(3)-alpha-Fuc-nLc4Cer + GDP + H(+)</text>
        <dbReference type="Rhea" id="RHEA:48380"/>
        <dbReference type="ChEBI" id="CHEBI:15378"/>
        <dbReference type="ChEBI" id="CHEBI:57273"/>
        <dbReference type="ChEBI" id="CHEBI:58189"/>
        <dbReference type="ChEBI" id="CHEBI:90380"/>
        <dbReference type="ChEBI" id="CHEBI:90381"/>
    </reaction>
    <physiologicalReaction direction="left-to-right" evidence="16">
        <dbReference type="Rhea" id="RHEA:48381"/>
    </physiologicalReaction>
</comment>
<dbReference type="InterPro" id="IPR031481">
    <property type="entry name" value="Glyco_tran_10_N"/>
</dbReference>
<evidence type="ECO:0000256" key="3">
    <source>
        <dbReference type="ARBA" id="ARBA00008919"/>
    </source>
</evidence>
<evidence type="ECO:0000256" key="10">
    <source>
        <dbReference type="ARBA" id="ARBA00023034"/>
    </source>
</evidence>
<dbReference type="EC" id="2.4.1.-" evidence="24"/>
<keyword evidence="11" id="KW-0443">Lipid metabolism</keyword>
<dbReference type="InterPro" id="IPR001503">
    <property type="entry name" value="Glyco_trans_10"/>
</dbReference>
<comment type="catalytic activity">
    <reaction evidence="15">
        <text>a beta-D-galactosyl-(1-&gt;4)-N-acetyl-beta-D-glucosaminyl derivative + GDP-beta-L-fucose = a beta-D-galactosyl-(1-&gt;4)-[alpha-L-fucosyl-(1-&gt;3)]-N-acetyl-beta-D-glucosaminyl derivative + GDP + H(+)</text>
        <dbReference type="Rhea" id="RHEA:14257"/>
        <dbReference type="ChEBI" id="CHEBI:15378"/>
        <dbReference type="ChEBI" id="CHEBI:57273"/>
        <dbReference type="ChEBI" id="CHEBI:58189"/>
        <dbReference type="ChEBI" id="CHEBI:133507"/>
        <dbReference type="ChEBI" id="CHEBI:137941"/>
        <dbReference type="EC" id="2.4.1.152"/>
    </reaction>
    <physiologicalReaction direction="left-to-right" evidence="15">
        <dbReference type="Rhea" id="RHEA:14258"/>
    </physiologicalReaction>
</comment>
<comment type="catalytic activity">
    <reaction evidence="23">
        <text>an alpha-L-Fuc-(1-&gt;2)-beta-D-Gal-(1-&gt;4)-beta-D-GlcNAc derivative + GDP-beta-L-fucose = an alpha-L-Fuc-(1-&gt;2)-beta-D-Gal-(1-&gt;4)-[alpha-L-Fuc-(1-&gt;3)]-beta-D-GlcNAc derivative + GDP + H(+)</text>
        <dbReference type="Rhea" id="RHEA:77191"/>
        <dbReference type="ChEBI" id="CHEBI:15378"/>
        <dbReference type="ChEBI" id="CHEBI:57273"/>
        <dbReference type="ChEBI" id="CHEBI:58189"/>
        <dbReference type="ChEBI" id="CHEBI:133510"/>
        <dbReference type="ChEBI" id="CHEBI:195560"/>
    </reaction>
    <physiologicalReaction direction="left-to-right" evidence="23">
        <dbReference type="Rhea" id="RHEA:77192"/>
    </physiologicalReaction>
</comment>
<evidence type="ECO:0000256" key="23">
    <source>
        <dbReference type="ARBA" id="ARBA00043838"/>
    </source>
</evidence>
<dbReference type="Pfam" id="PF00852">
    <property type="entry name" value="Glyco_transf_10"/>
    <property type="match status" value="1"/>
</dbReference>
<feature type="domain" description="Fucosyltransferase N-terminal" evidence="26">
    <location>
        <begin position="11"/>
        <end position="117"/>
    </location>
</feature>
<evidence type="ECO:0000256" key="7">
    <source>
        <dbReference type="ARBA" id="ARBA00022692"/>
    </source>
</evidence>
<keyword evidence="10 24" id="KW-0333">Golgi apparatus</keyword>
<evidence type="ECO:0000256" key="19">
    <source>
        <dbReference type="ARBA" id="ARBA00036481"/>
    </source>
</evidence>
<dbReference type="Proteomes" id="UP000504632">
    <property type="component" value="Chromosome 13"/>
</dbReference>
<evidence type="ECO:0000256" key="16">
    <source>
        <dbReference type="ARBA" id="ARBA00036053"/>
    </source>
</evidence>
<evidence type="ECO:0000256" key="6">
    <source>
        <dbReference type="ARBA" id="ARBA00022679"/>
    </source>
</evidence>
<accession>A0A6J2WPS9</accession>
<evidence type="ECO:0000313" key="27">
    <source>
        <dbReference type="Proteomes" id="UP000504632"/>
    </source>
</evidence>
<evidence type="ECO:0000256" key="4">
    <source>
        <dbReference type="ARBA" id="ARBA00011738"/>
    </source>
</evidence>
<dbReference type="SUPFAM" id="SSF53756">
    <property type="entry name" value="UDP-Glycosyltransferase/glycogen phosphorylase"/>
    <property type="match status" value="1"/>
</dbReference>
<keyword evidence="14" id="KW-0325">Glycoprotein</keyword>
<gene>
    <name evidence="28" type="primary">LOC115826032</name>
</gene>
<feature type="domain" description="Fucosyltransferase C-terminal" evidence="25">
    <location>
        <begin position="133"/>
        <end position="305"/>
    </location>
</feature>
<dbReference type="GO" id="GO:0006629">
    <property type="term" value="P:lipid metabolic process"/>
    <property type="evidence" value="ECO:0007669"/>
    <property type="project" value="UniProtKB-KW"/>
</dbReference>
<evidence type="ECO:0000256" key="13">
    <source>
        <dbReference type="ARBA" id="ARBA00023157"/>
    </source>
</evidence>
<evidence type="ECO:0000313" key="28">
    <source>
        <dbReference type="RefSeq" id="XP_030645572.1"/>
    </source>
</evidence>
<comment type="catalytic activity">
    <reaction evidence="20">
        <text>a neolactoside nLc4Cer + GDP-beta-L-fucose = a neolactoside III(3)-alpha-Fuc-nLc4Cer + GDP + H(+)</text>
        <dbReference type="Rhea" id="RHEA:48376"/>
        <dbReference type="ChEBI" id="CHEBI:15378"/>
        <dbReference type="ChEBI" id="CHEBI:57273"/>
        <dbReference type="ChEBI" id="CHEBI:58189"/>
        <dbReference type="ChEBI" id="CHEBI:90376"/>
        <dbReference type="ChEBI" id="CHEBI:90379"/>
    </reaction>
    <physiologicalReaction direction="left-to-right" evidence="20">
        <dbReference type="Rhea" id="RHEA:48377"/>
    </physiologicalReaction>
</comment>
<evidence type="ECO:0000259" key="25">
    <source>
        <dbReference type="Pfam" id="PF00852"/>
    </source>
</evidence>
<name>A0A6J2WPS9_CHACN</name>
<dbReference type="OrthoDB" id="427096at2759"/>
<dbReference type="Gene3D" id="3.40.50.11660">
    <property type="entry name" value="Glycosyl transferase family 10, C-terminal domain"/>
    <property type="match status" value="1"/>
</dbReference>
<evidence type="ECO:0000256" key="14">
    <source>
        <dbReference type="ARBA" id="ARBA00023180"/>
    </source>
</evidence>